<feature type="domain" description="Aldehyde oxidase/xanthine dehydrogenase second molybdopterin binding" evidence="2">
    <location>
        <begin position="1"/>
        <end position="74"/>
    </location>
</feature>
<organism evidence="3 4">
    <name type="scientific">Allacma fusca</name>
    <dbReference type="NCBI Taxonomy" id="39272"/>
    <lineage>
        <taxon>Eukaryota</taxon>
        <taxon>Metazoa</taxon>
        <taxon>Ecdysozoa</taxon>
        <taxon>Arthropoda</taxon>
        <taxon>Hexapoda</taxon>
        <taxon>Collembola</taxon>
        <taxon>Symphypleona</taxon>
        <taxon>Sminthuridae</taxon>
        <taxon>Allacma</taxon>
    </lineage>
</organism>
<keyword evidence="4" id="KW-1185">Reference proteome</keyword>
<protein>
    <recommendedName>
        <fullName evidence="2">Aldehyde oxidase/xanthine dehydrogenase second molybdopterin binding domain-containing protein</fullName>
    </recommendedName>
</protein>
<reference evidence="3" key="1">
    <citation type="submission" date="2021-06" db="EMBL/GenBank/DDBJ databases">
        <authorList>
            <person name="Hodson N. C."/>
            <person name="Mongue J. A."/>
            <person name="Jaron S. K."/>
        </authorList>
    </citation>
    <scope>NUCLEOTIDE SEQUENCE</scope>
</reference>
<dbReference type="GO" id="GO:0005506">
    <property type="term" value="F:iron ion binding"/>
    <property type="evidence" value="ECO:0007669"/>
    <property type="project" value="InterPro"/>
</dbReference>
<dbReference type="PANTHER" id="PTHR11908">
    <property type="entry name" value="XANTHINE DEHYDROGENASE"/>
    <property type="match status" value="1"/>
</dbReference>
<dbReference type="AlphaFoldDB" id="A0A8J2PBJ7"/>
<evidence type="ECO:0000256" key="1">
    <source>
        <dbReference type="ARBA" id="ARBA00022505"/>
    </source>
</evidence>
<dbReference type="Proteomes" id="UP000708208">
    <property type="component" value="Unassembled WGS sequence"/>
</dbReference>
<dbReference type="EMBL" id="CAJVCH010375712">
    <property type="protein sequence ID" value="CAG7816687.1"/>
    <property type="molecule type" value="Genomic_DNA"/>
</dbReference>
<sequence>IDCLTGEYKIIRSDLLIDAGDSLSPDIDVGQTEGAFVMGLGWLLTEKFHYDTETGQTLTNRTWNYKPPLAKDIPEDFRVTFLQNRPNPHGVLRTKTLGESPLVLAFSVLFALRHAITSARMDAGNNEWFRMDAPLTLEDIQRLWPLKTSIYRQALKNPSPQNLGYRILTTR</sequence>
<dbReference type="OrthoDB" id="8300278at2759"/>
<dbReference type="GO" id="GO:0016491">
    <property type="term" value="F:oxidoreductase activity"/>
    <property type="evidence" value="ECO:0007669"/>
    <property type="project" value="InterPro"/>
</dbReference>
<dbReference type="InterPro" id="IPR016208">
    <property type="entry name" value="Ald_Oxase/xanthine_DH-like"/>
</dbReference>
<dbReference type="Pfam" id="PF20256">
    <property type="entry name" value="MoCoBD_2"/>
    <property type="match status" value="1"/>
</dbReference>
<accession>A0A8J2PBJ7</accession>
<feature type="non-terminal residue" evidence="3">
    <location>
        <position position="171"/>
    </location>
</feature>
<name>A0A8J2PBJ7_9HEXA</name>
<dbReference type="InterPro" id="IPR046867">
    <property type="entry name" value="AldOxase/xan_DH_MoCoBD2"/>
</dbReference>
<evidence type="ECO:0000313" key="3">
    <source>
        <dbReference type="EMBL" id="CAG7816687.1"/>
    </source>
</evidence>
<gene>
    <name evidence="3" type="ORF">AFUS01_LOCUS27293</name>
</gene>
<proteinExistence type="predicted"/>
<keyword evidence="1" id="KW-0500">Molybdenum</keyword>
<dbReference type="PANTHER" id="PTHR11908:SF132">
    <property type="entry name" value="ALDEHYDE OXIDASE 1-RELATED"/>
    <property type="match status" value="1"/>
</dbReference>
<evidence type="ECO:0000259" key="2">
    <source>
        <dbReference type="Pfam" id="PF20256"/>
    </source>
</evidence>
<evidence type="ECO:0000313" key="4">
    <source>
        <dbReference type="Proteomes" id="UP000708208"/>
    </source>
</evidence>
<comment type="caution">
    <text evidence="3">The sequence shown here is derived from an EMBL/GenBank/DDBJ whole genome shotgun (WGS) entry which is preliminary data.</text>
</comment>